<dbReference type="PROSITE" id="PS00108">
    <property type="entry name" value="PROTEIN_KINASE_ST"/>
    <property type="match status" value="1"/>
</dbReference>
<sequence length="579" mass="64992">MCAHLDLKPDNILIRKADDSIVGKWMISDFGISAIEPHRDGSRPALSVGYRYRQLTIETDPKHRAGTYLPPEAIDRGATTAVTDKVGRQSDIWAYGCIFSEVLAWAIGRSVVVNELAESRGKNARSDTFWEESSGQNLSPQPTGYKLREPVAAWLDKVGNSPERVLRYWAQTIKDVLITDKHARPNAAKLVEYVKKVCSSCDQPSEAVNDNDRQPTPDYTPPPSSLSSGSSDLGQSPEQRSKPIWYGTKYGIASYLSRTAWQGKVPGAVVSQDKIEIIELDLSREEVKLIDEISLSPKWEDASIVIEGQYFAAWGYCKAEKKRTLRIGDRNSNFEPNLPVSQGLVCSVAVSCGGIFALVRDKDIVLLSWPCTSASSVHCRLTIPSPLDQTFTHAIFNEGGDLLFAWARGQKQESLYVWNVQREIVSVPDFVTHYSLRYRFYLDTQVIPYKNGRGCILAGDHNKYLAVSLERPSNTELPGIDRLDETIDVVVSCLVGDDQLLGLVSNRGFRTRLCLRRYKVDHGEDRDILILQDQELCNIKIPKEFKSANLMRAYQEEETITVVLWHGTRILILKGIKRI</sequence>
<accession>A0A1R3RXM2</accession>
<dbReference type="Pfam" id="PF00069">
    <property type="entry name" value="Pkinase"/>
    <property type="match status" value="1"/>
</dbReference>
<protein>
    <recommendedName>
        <fullName evidence="2">Protein kinase domain-containing protein</fullName>
    </recommendedName>
</protein>
<evidence type="ECO:0000259" key="2">
    <source>
        <dbReference type="PROSITE" id="PS50011"/>
    </source>
</evidence>
<feature type="region of interest" description="Disordered" evidence="1">
    <location>
        <begin position="202"/>
        <end position="242"/>
    </location>
</feature>
<dbReference type="PROSITE" id="PS50011">
    <property type="entry name" value="PROTEIN_KINASE_DOM"/>
    <property type="match status" value="1"/>
</dbReference>
<dbReference type="InterPro" id="IPR008271">
    <property type="entry name" value="Ser/Thr_kinase_AS"/>
</dbReference>
<dbReference type="AlphaFoldDB" id="A0A1R3RXM2"/>
<dbReference type="VEuPathDB" id="FungiDB:ASPCADRAFT_204847"/>
<name>A0A1R3RXM2_ASPC5</name>
<evidence type="ECO:0000256" key="1">
    <source>
        <dbReference type="SAM" id="MobiDB-lite"/>
    </source>
</evidence>
<dbReference type="InterPro" id="IPR000719">
    <property type="entry name" value="Prot_kinase_dom"/>
</dbReference>
<dbReference type="GO" id="GO:0004674">
    <property type="term" value="F:protein serine/threonine kinase activity"/>
    <property type="evidence" value="ECO:0007669"/>
    <property type="project" value="TreeGrafter"/>
</dbReference>
<dbReference type="PANTHER" id="PTHR24359:SF1">
    <property type="entry name" value="INHIBITOR OF NUCLEAR FACTOR KAPPA-B KINASE EPSILON SUBUNIT HOMOLOG 1-RELATED"/>
    <property type="match status" value="1"/>
</dbReference>
<feature type="compositionally biased region" description="Low complexity" evidence="1">
    <location>
        <begin position="225"/>
        <end position="237"/>
    </location>
</feature>
<evidence type="ECO:0000313" key="3">
    <source>
        <dbReference type="EMBL" id="OOF99182.1"/>
    </source>
</evidence>
<dbReference type="Proteomes" id="UP000188318">
    <property type="component" value="Unassembled WGS sequence"/>
</dbReference>
<organism evidence="3 4">
    <name type="scientific">Aspergillus carbonarius (strain ITEM 5010)</name>
    <dbReference type="NCBI Taxonomy" id="602072"/>
    <lineage>
        <taxon>Eukaryota</taxon>
        <taxon>Fungi</taxon>
        <taxon>Dikarya</taxon>
        <taxon>Ascomycota</taxon>
        <taxon>Pezizomycotina</taxon>
        <taxon>Eurotiomycetes</taxon>
        <taxon>Eurotiomycetidae</taxon>
        <taxon>Eurotiales</taxon>
        <taxon>Aspergillaceae</taxon>
        <taxon>Aspergillus</taxon>
        <taxon>Aspergillus subgen. Circumdati</taxon>
    </lineage>
</organism>
<gene>
    <name evidence="3" type="ORF">ASPCADRAFT_204847</name>
</gene>
<keyword evidence="4" id="KW-1185">Reference proteome</keyword>
<dbReference type="EMBL" id="KV907495">
    <property type="protein sequence ID" value="OOF99182.1"/>
    <property type="molecule type" value="Genomic_DNA"/>
</dbReference>
<dbReference type="Gene3D" id="1.10.510.10">
    <property type="entry name" value="Transferase(Phosphotransferase) domain 1"/>
    <property type="match status" value="1"/>
</dbReference>
<feature type="domain" description="Protein kinase" evidence="2">
    <location>
        <begin position="1"/>
        <end position="197"/>
    </location>
</feature>
<dbReference type="InterPro" id="IPR011009">
    <property type="entry name" value="Kinase-like_dom_sf"/>
</dbReference>
<dbReference type="GO" id="GO:0005524">
    <property type="term" value="F:ATP binding"/>
    <property type="evidence" value="ECO:0007669"/>
    <property type="project" value="InterPro"/>
</dbReference>
<dbReference type="PANTHER" id="PTHR24359">
    <property type="entry name" value="SERINE/THREONINE-PROTEIN KINASE SBK1"/>
    <property type="match status" value="1"/>
</dbReference>
<dbReference type="OrthoDB" id="5986190at2759"/>
<reference evidence="4" key="1">
    <citation type="journal article" date="2017" name="Genome Biol.">
        <title>Comparative genomics reveals high biological diversity and specific adaptations in the industrially and medically important fungal genus Aspergillus.</title>
        <authorList>
            <person name="de Vries R.P."/>
            <person name="Riley R."/>
            <person name="Wiebenga A."/>
            <person name="Aguilar-Osorio G."/>
            <person name="Amillis S."/>
            <person name="Uchima C.A."/>
            <person name="Anderluh G."/>
            <person name="Asadollahi M."/>
            <person name="Askin M."/>
            <person name="Barry K."/>
            <person name="Battaglia E."/>
            <person name="Bayram O."/>
            <person name="Benocci T."/>
            <person name="Braus-Stromeyer S.A."/>
            <person name="Caldana C."/>
            <person name="Canovas D."/>
            <person name="Cerqueira G.C."/>
            <person name="Chen F."/>
            <person name="Chen W."/>
            <person name="Choi C."/>
            <person name="Clum A."/>
            <person name="Dos Santos R.A."/>
            <person name="Damasio A.R."/>
            <person name="Diallinas G."/>
            <person name="Emri T."/>
            <person name="Fekete E."/>
            <person name="Flipphi M."/>
            <person name="Freyberg S."/>
            <person name="Gallo A."/>
            <person name="Gournas C."/>
            <person name="Habgood R."/>
            <person name="Hainaut M."/>
            <person name="Harispe M.L."/>
            <person name="Henrissat B."/>
            <person name="Hilden K.S."/>
            <person name="Hope R."/>
            <person name="Hossain A."/>
            <person name="Karabika E."/>
            <person name="Karaffa L."/>
            <person name="Karanyi Z."/>
            <person name="Krasevec N."/>
            <person name="Kuo A."/>
            <person name="Kusch H."/>
            <person name="LaButti K."/>
            <person name="Lagendijk E.L."/>
            <person name="Lapidus A."/>
            <person name="Levasseur A."/>
            <person name="Lindquist E."/>
            <person name="Lipzen A."/>
            <person name="Logrieco A.F."/>
            <person name="MacCabe A."/>
            <person name="Maekelae M.R."/>
            <person name="Malavazi I."/>
            <person name="Melin P."/>
            <person name="Meyer V."/>
            <person name="Mielnichuk N."/>
            <person name="Miskei M."/>
            <person name="Molnar A.P."/>
            <person name="Mule G."/>
            <person name="Ngan C.Y."/>
            <person name="Orejas M."/>
            <person name="Orosz E."/>
            <person name="Ouedraogo J.P."/>
            <person name="Overkamp K.M."/>
            <person name="Park H.-S."/>
            <person name="Perrone G."/>
            <person name="Piumi F."/>
            <person name="Punt P.J."/>
            <person name="Ram A.F."/>
            <person name="Ramon A."/>
            <person name="Rauscher S."/>
            <person name="Record E."/>
            <person name="Riano-Pachon D.M."/>
            <person name="Robert V."/>
            <person name="Roehrig J."/>
            <person name="Ruller R."/>
            <person name="Salamov A."/>
            <person name="Salih N.S."/>
            <person name="Samson R.A."/>
            <person name="Sandor E."/>
            <person name="Sanguinetti M."/>
            <person name="Schuetze T."/>
            <person name="Sepcic K."/>
            <person name="Shelest E."/>
            <person name="Sherlock G."/>
            <person name="Sophianopoulou V."/>
            <person name="Squina F.M."/>
            <person name="Sun H."/>
            <person name="Susca A."/>
            <person name="Todd R.B."/>
            <person name="Tsang A."/>
            <person name="Unkles S.E."/>
            <person name="van de Wiele N."/>
            <person name="van Rossen-Uffink D."/>
            <person name="Oliveira J.V."/>
            <person name="Vesth T.C."/>
            <person name="Visser J."/>
            <person name="Yu J.-H."/>
            <person name="Zhou M."/>
            <person name="Andersen M.R."/>
            <person name="Archer D.B."/>
            <person name="Baker S.E."/>
            <person name="Benoit I."/>
            <person name="Brakhage A.A."/>
            <person name="Braus G.H."/>
            <person name="Fischer R."/>
            <person name="Frisvad J.C."/>
            <person name="Goldman G.H."/>
            <person name="Houbraken J."/>
            <person name="Oakley B."/>
            <person name="Pocsi I."/>
            <person name="Scazzocchio C."/>
            <person name="Seiboth B."/>
            <person name="vanKuyk P.A."/>
            <person name="Wortman J."/>
            <person name="Dyer P.S."/>
            <person name="Grigoriev I.V."/>
        </authorList>
    </citation>
    <scope>NUCLEOTIDE SEQUENCE [LARGE SCALE GENOMIC DNA]</scope>
    <source>
        <strain evidence="4">ITEM 5010</strain>
    </source>
</reference>
<dbReference type="SUPFAM" id="SSF56112">
    <property type="entry name" value="Protein kinase-like (PK-like)"/>
    <property type="match status" value="1"/>
</dbReference>
<evidence type="ECO:0000313" key="4">
    <source>
        <dbReference type="Proteomes" id="UP000188318"/>
    </source>
</evidence>
<proteinExistence type="predicted"/>